<dbReference type="Pfam" id="PF00990">
    <property type="entry name" value="GGDEF"/>
    <property type="match status" value="1"/>
</dbReference>
<dbReference type="Pfam" id="PF00672">
    <property type="entry name" value="HAMP"/>
    <property type="match status" value="1"/>
</dbReference>
<keyword evidence="4" id="KW-0812">Transmembrane</keyword>
<dbReference type="InterPro" id="IPR000160">
    <property type="entry name" value="GGDEF_dom"/>
</dbReference>
<evidence type="ECO:0000256" key="4">
    <source>
        <dbReference type="SAM" id="Phobius"/>
    </source>
</evidence>
<dbReference type="Proteomes" id="UP000031982">
    <property type="component" value="Unassembled WGS sequence"/>
</dbReference>
<feature type="transmembrane region" description="Helical" evidence="4">
    <location>
        <begin position="273"/>
        <end position="295"/>
    </location>
</feature>
<keyword evidence="4" id="KW-1133">Transmembrane helix</keyword>
<comment type="caution">
    <text evidence="7">The sequence shown here is derived from an EMBL/GenBank/DDBJ whole genome shotgun (WGS) entry which is preliminary data.</text>
</comment>
<dbReference type="InterPro" id="IPR007892">
    <property type="entry name" value="CHASE4"/>
</dbReference>
<dbReference type="Gene3D" id="3.30.70.270">
    <property type="match status" value="1"/>
</dbReference>
<dbReference type="EMBL" id="JXLP01000009">
    <property type="protein sequence ID" value="KIL78763.1"/>
    <property type="molecule type" value="Genomic_DNA"/>
</dbReference>
<evidence type="ECO:0000256" key="1">
    <source>
        <dbReference type="ARBA" id="ARBA00004236"/>
    </source>
</evidence>
<dbReference type="SMART" id="SM00304">
    <property type="entry name" value="HAMP"/>
    <property type="match status" value="1"/>
</dbReference>
<feature type="domain" description="GGDEF" evidence="6">
    <location>
        <begin position="386"/>
        <end position="519"/>
    </location>
</feature>
<dbReference type="InterPro" id="IPR003660">
    <property type="entry name" value="HAMP_dom"/>
</dbReference>
<dbReference type="RefSeq" id="WP_041113824.1">
    <property type="nucleotide sequence ID" value="NZ_JARTHD010000010.1"/>
</dbReference>
<keyword evidence="3 4" id="KW-0472">Membrane</keyword>
<reference evidence="7 8" key="1">
    <citation type="submission" date="2015-01" db="EMBL/GenBank/DDBJ databases">
        <title>Genome Assembly of Bacillus badius MTCC 1458.</title>
        <authorList>
            <person name="Verma A."/>
            <person name="Khatri I."/>
            <person name="Mual P."/>
            <person name="Subramanian S."/>
            <person name="Krishnamurthi S."/>
        </authorList>
    </citation>
    <scope>NUCLEOTIDE SEQUENCE [LARGE SCALE GENOMIC DNA]</scope>
    <source>
        <strain evidence="7 8">MTCC 1458</strain>
    </source>
</reference>
<organism evidence="7 8">
    <name type="scientific">Bacillus badius</name>
    <dbReference type="NCBI Taxonomy" id="1455"/>
    <lineage>
        <taxon>Bacteria</taxon>
        <taxon>Bacillati</taxon>
        <taxon>Bacillota</taxon>
        <taxon>Bacilli</taxon>
        <taxon>Bacillales</taxon>
        <taxon>Bacillaceae</taxon>
        <taxon>Pseudobacillus</taxon>
    </lineage>
</organism>
<name>A0ABR5AVJ6_BACBA</name>
<dbReference type="NCBIfam" id="TIGR00254">
    <property type="entry name" value="GGDEF"/>
    <property type="match status" value="1"/>
</dbReference>
<dbReference type="Pfam" id="PF05228">
    <property type="entry name" value="CHASE4"/>
    <property type="match status" value="1"/>
</dbReference>
<dbReference type="InterPro" id="IPR043128">
    <property type="entry name" value="Rev_trsase/Diguanyl_cyclase"/>
</dbReference>
<keyword evidence="2" id="KW-1003">Cell membrane</keyword>
<evidence type="ECO:0000313" key="7">
    <source>
        <dbReference type="EMBL" id="KIL78763.1"/>
    </source>
</evidence>
<proteinExistence type="predicted"/>
<dbReference type="PROSITE" id="PS50887">
    <property type="entry name" value="GGDEF"/>
    <property type="match status" value="1"/>
</dbReference>
<protein>
    <submittedName>
        <fullName evidence="7">Phosphodiesterase</fullName>
    </submittedName>
</protein>
<dbReference type="PANTHER" id="PTHR46663">
    <property type="entry name" value="DIGUANYLATE CYCLASE DGCT-RELATED"/>
    <property type="match status" value="1"/>
</dbReference>
<evidence type="ECO:0000259" key="5">
    <source>
        <dbReference type="PROSITE" id="PS50885"/>
    </source>
</evidence>
<dbReference type="SUPFAM" id="SSF55073">
    <property type="entry name" value="Nucleotide cyclase"/>
    <property type="match status" value="1"/>
</dbReference>
<dbReference type="CDD" id="cd01949">
    <property type="entry name" value="GGDEF"/>
    <property type="match status" value="1"/>
</dbReference>
<dbReference type="SUPFAM" id="SSF158472">
    <property type="entry name" value="HAMP domain-like"/>
    <property type="match status" value="1"/>
</dbReference>
<dbReference type="PANTHER" id="PTHR46663:SF2">
    <property type="entry name" value="GGDEF DOMAIN-CONTAINING PROTEIN"/>
    <property type="match status" value="1"/>
</dbReference>
<dbReference type="CDD" id="cd06225">
    <property type="entry name" value="HAMP"/>
    <property type="match status" value="1"/>
</dbReference>
<feature type="transmembrane region" description="Helical" evidence="4">
    <location>
        <begin position="7"/>
        <end position="31"/>
    </location>
</feature>
<dbReference type="InterPro" id="IPR029787">
    <property type="entry name" value="Nucleotide_cyclase"/>
</dbReference>
<dbReference type="Gene3D" id="6.10.340.10">
    <property type="match status" value="1"/>
</dbReference>
<evidence type="ECO:0000256" key="2">
    <source>
        <dbReference type="ARBA" id="ARBA00022475"/>
    </source>
</evidence>
<evidence type="ECO:0000313" key="8">
    <source>
        <dbReference type="Proteomes" id="UP000031982"/>
    </source>
</evidence>
<dbReference type="InterPro" id="IPR052163">
    <property type="entry name" value="DGC-Regulatory_Protein"/>
</dbReference>
<dbReference type="PROSITE" id="PS50885">
    <property type="entry name" value="HAMP"/>
    <property type="match status" value="1"/>
</dbReference>
<keyword evidence="8" id="KW-1185">Reference proteome</keyword>
<gene>
    <name evidence="7" type="ORF">SD77_4443</name>
</gene>
<accession>A0ABR5AVJ6</accession>
<comment type="subcellular location">
    <subcellularLocation>
        <location evidence="1">Cell membrane</location>
    </subcellularLocation>
</comment>
<dbReference type="SMART" id="SM00267">
    <property type="entry name" value="GGDEF"/>
    <property type="match status" value="1"/>
</dbReference>
<feature type="domain" description="HAMP" evidence="5">
    <location>
        <begin position="297"/>
        <end position="350"/>
    </location>
</feature>
<evidence type="ECO:0000259" key="6">
    <source>
        <dbReference type="PROSITE" id="PS50887"/>
    </source>
</evidence>
<evidence type="ECO:0000256" key="3">
    <source>
        <dbReference type="ARBA" id="ARBA00023136"/>
    </source>
</evidence>
<sequence>MSLRRKIILSFTVAVLSGLGIVYLAVHLFIWNHFKSLENAQARENMQRVLHLLAKMEDHLAARSFDYAEWDDTYKYVKSPNKAYEKSNLLDQTLFVNDFNVLIILNNDQKVVFKKAVRLDEKRRAVVSASLLEKLTTGPLSESVAARQSFSGLLQLREGPMLLSSHPIIKSDSTGPRAGTLIAGRYLDQQVMDQLQTDTLLPVELSNLKKMPVPPIKETGAPHSLQSAAVWTDMSQTDQYKVYAALPDLEGKTAAVLQIANDRQLYHNGQKSIFYVLVLIAAASFLLLRGTLSFVDRTVFRRLQRLMNHMIAIQESNDLSARFPVKGNDEISSLEREFNTMVESLDNYRQHITELAYKDSLTHLPNRTFFYSEVSKILQKIEGSEQISALLFIDLDGFKEVNDTYGHDQGDLLLQKMAERIQKVIRPEDMLSRLGGDEFILFAAHVHGQDEAADLAERICETITRPVDLHDVTAALSASVGISLFPKDGRHLDALIKKADQAMYQAKKTGKNKLYMYNERAAADEASRQ</sequence>